<dbReference type="OrthoDB" id="9973183at2759"/>
<evidence type="ECO:0000256" key="3">
    <source>
        <dbReference type="ARBA" id="ARBA00022840"/>
    </source>
</evidence>
<comment type="pathway">
    <text evidence="4">Protein modification.</text>
</comment>
<dbReference type="GeneID" id="28723055"/>
<protein>
    <submittedName>
        <fullName evidence="6">HCL313Cp</fullName>
    </submittedName>
</protein>
<dbReference type="InterPro" id="IPR000608">
    <property type="entry name" value="UBC"/>
</dbReference>
<feature type="domain" description="UBC core" evidence="5">
    <location>
        <begin position="1"/>
        <end position="153"/>
    </location>
</feature>
<evidence type="ECO:0000313" key="7">
    <source>
        <dbReference type="Proteomes" id="UP000243052"/>
    </source>
</evidence>
<evidence type="ECO:0000313" key="6">
    <source>
        <dbReference type="EMBL" id="AMD19838.1"/>
    </source>
</evidence>
<dbReference type="STRING" id="45286.A0A109UYL4"/>
<keyword evidence="3" id="KW-0067">ATP-binding</keyword>
<dbReference type="Proteomes" id="UP000243052">
    <property type="component" value="Chromosome iii"/>
</dbReference>
<keyword evidence="1" id="KW-0547">Nucleotide-binding</keyword>
<keyword evidence="2" id="KW-0833">Ubl conjugation pathway</keyword>
<keyword evidence="7" id="KW-1185">Reference proteome</keyword>
<sequence length="156" mass="18103">MSRILREYRHIQKQLESYPSIISLQPRDDMSDIQNWQAQFYGPPNTPFENHIFTLLITVPDSYPHDPPLCKFPPKHVCHPNIKWSTGEICLDLLKHESWSPLYNLLEVVMAISTLLAEPGVESPLDVDLAIIYASDRRAYDALIKYRLLSRPNFNL</sequence>
<evidence type="ECO:0000259" key="5">
    <source>
        <dbReference type="PROSITE" id="PS50127"/>
    </source>
</evidence>
<name>A0A109UYL4_9SACH</name>
<dbReference type="Gene3D" id="3.10.110.10">
    <property type="entry name" value="Ubiquitin Conjugating Enzyme"/>
    <property type="match status" value="1"/>
</dbReference>
<evidence type="ECO:0000256" key="1">
    <source>
        <dbReference type="ARBA" id="ARBA00022741"/>
    </source>
</evidence>
<dbReference type="PANTHER" id="PTHR24067">
    <property type="entry name" value="UBIQUITIN-CONJUGATING ENZYME E2"/>
    <property type="match status" value="1"/>
</dbReference>
<dbReference type="SUPFAM" id="SSF54495">
    <property type="entry name" value="UBC-like"/>
    <property type="match status" value="1"/>
</dbReference>
<dbReference type="PROSITE" id="PS50127">
    <property type="entry name" value="UBC_2"/>
    <property type="match status" value="1"/>
</dbReference>
<dbReference type="GO" id="GO:0005524">
    <property type="term" value="F:ATP binding"/>
    <property type="evidence" value="ECO:0007669"/>
    <property type="project" value="UniProtKB-KW"/>
</dbReference>
<reference evidence="6 7" key="1">
    <citation type="submission" date="2016-01" db="EMBL/GenBank/DDBJ databases">
        <title>Genome sequence of the yeast Holleya sinecauda.</title>
        <authorList>
            <person name="Dietrich F.S."/>
        </authorList>
    </citation>
    <scope>NUCLEOTIDE SEQUENCE [LARGE SCALE GENOMIC DNA]</scope>
    <source>
        <strain evidence="6 7">ATCC 58844</strain>
    </source>
</reference>
<dbReference type="RefSeq" id="XP_017986834.1">
    <property type="nucleotide sequence ID" value="XM_018131278.1"/>
</dbReference>
<accession>A0A109UYL4</accession>
<dbReference type="InterPro" id="IPR050113">
    <property type="entry name" value="Ub_conjugating_enzyme"/>
</dbReference>
<dbReference type="AlphaFoldDB" id="A0A109UYL4"/>
<dbReference type="SMART" id="SM00212">
    <property type="entry name" value="UBCc"/>
    <property type="match status" value="1"/>
</dbReference>
<dbReference type="Pfam" id="PF00179">
    <property type="entry name" value="UQ_con"/>
    <property type="match status" value="1"/>
</dbReference>
<proteinExistence type="predicted"/>
<gene>
    <name evidence="6" type="ORF">AW171_hschr31691</name>
</gene>
<dbReference type="InterPro" id="IPR016135">
    <property type="entry name" value="UBQ-conjugating_enzyme/RWD"/>
</dbReference>
<organism evidence="6 7">
    <name type="scientific">Eremothecium sinecaudum</name>
    <dbReference type="NCBI Taxonomy" id="45286"/>
    <lineage>
        <taxon>Eukaryota</taxon>
        <taxon>Fungi</taxon>
        <taxon>Dikarya</taxon>
        <taxon>Ascomycota</taxon>
        <taxon>Saccharomycotina</taxon>
        <taxon>Saccharomycetes</taxon>
        <taxon>Saccharomycetales</taxon>
        <taxon>Saccharomycetaceae</taxon>
        <taxon>Eremothecium</taxon>
    </lineage>
</organism>
<evidence type="ECO:0000256" key="2">
    <source>
        <dbReference type="ARBA" id="ARBA00022786"/>
    </source>
</evidence>
<evidence type="ECO:0000256" key="4">
    <source>
        <dbReference type="ARBA" id="ARBA00043952"/>
    </source>
</evidence>
<dbReference type="EMBL" id="CP014243">
    <property type="protein sequence ID" value="AMD19838.1"/>
    <property type="molecule type" value="Genomic_DNA"/>
</dbReference>